<comment type="caution">
    <text evidence="1">The sequence shown here is derived from an EMBL/GenBank/DDBJ whole genome shotgun (WGS) entry which is preliminary data.</text>
</comment>
<evidence type="ECO:0000313" key="2">
    <source>
        <dbReference type="Proteomes" id="UP000314294"/>
    </source>
</evidence>
<reference evidence="1 2" key="1">
    <citation type="submission" date="2019-03" db="EMBL/GenBank/DDBJ databases">
        <title>First draft genome of Liparis tanakae, snailfish: a comprehensive survey of snailfish specific genes.</title>
        <authorList>
            <person name="Kim W."/>
            <person name="Song I."/>
            <person name="Jeong J.-H."/>
            <person name="Kim D."/>
            <person name="Kim S."/>
            <person name="Ryu S."/>
            <person name="Song J.Y."/>
            <person name="Lee S.K."/>
        </authorList>
    </citation>
    <scope>NUCLEOTIDE SEQUENCE [LARGE SCALE GENOMIC DNA]</scope>
    <source>
        <tissue evidence="1">Muscle</tissue>
    </source>
</reference>
<proteinExistence type="predicted"/>
<dbReference type="EMBL" id="SRLO01000117">
    <property type="protein sequence ID" value="TNN74151.1"/>
    <property type="molecule type" value="Genomic_DNA"/>
</dbReference>
<name>A0A4Z2I8S3_9TELE</name>
<sequence>MLRRKQPAHHPADGTLASDCFWNVWKIPQDSSHAAFLAALSAGLERVPEPPSFDFHRIGILAHERVSKLSAFSLHKRAAQLKVIHSGTLQKVNPNWCWDHCHNPPGLRWSLNAQQMLLLCQGVNGMRKDGEAVIWNHHKQSFQAYLQEIWLQKKEERILDEQNCSPVTPACPRVPN</sequence>
<dbReference type="AlphaFoldDB" id="A0A4Z2I8S3"/>
<dbReference type="Proteomes" id="UP000314294">
    <property type="component" value="Unassembled WGS sequence"/>
</dbReference>
<protein>
    <submittedName>
        <fullName evidence="1">Uncharacterized protein</fullName>
    </submittedName>
</protein>
<organism evidence="1 2">
    <name type="scientific">Liparis tanakae</name>
    <name type="common">Tanaka's snailfish</name>
    <dbReference type="NCBI Taxonomy" id="230148"/>
    <lineage>
        <taxon>Eukaryota</taxon>
        <taxon>Metazoa</taxon>
        <taxon>Chordata</taxon>
        <taxon>Craniata</taxon>
        <taxon>Vertebrata</taxon>
        <taxon>Euteleostomi</taxon>
        <taxon>Actinopterygii</taxon>
        <taxon>Neopterygii</taxon>
        <taxon>Teleostei</taxon>
        <taxon>Neoteleostei</taxon>
        <taxon>Acanthomorphata</taxon>
        <taxon>Eupercaria</taxon>
        <taxon>Perciformes</taxon>
        <taxon>Cottioidei</taxon>
        <taxon>Cottales</taxon>
        <taxon>Liparidae</taxon>
        <taxon>Liparis</taxon>
    </lineage>
</organism>
<gene>
    <name evidence="1" type="ORF">EYF80_015596</name>
</gene>
<keyword evidence="2" id="KW-1185">Reference proteome</keyword>
<evidence type="ECO:0000313" key="1">
    <source>
        <dbReference type="EMBL" id="TNN74151.1"/>
    </source>
</evidence>
<accession>A0A4Z2I8S3</accession>